<feature type="compositionally biased region" description="Basic and acidic residues" evidence="1">
    <location>
        <begin position="41"/>
        <end position="56"/>
    </location>
</feature>
<accession>A0A6V7QHJ2</accession>
<organism evidence="2">
    <name type="scientific">Ananas comosus var. bracteatus</name>
    <name type="common">red pineapple</name>
    <dbReference type="NCBI Taxonomy" id="296719"/>
    <lineage>
        <taxon>Eukaryota</taxon>
        <taxon>Viridiplantae</taxon>
        <taxon>Streptophyta</taxon>
        <taxon>Embryophyta</taxon>
        <taxon>Tracheophyta</taxon>
        <taxon>Spermatophyta</taxon>
        <taxon>Magnoliopsida</taxon>
        <taxon>Liliopsida</taxon>
        <taxon>Poales</taxon>
        <taxon>Bromeliaceae</taxon>
        <taxon>Bromelioideae</taxon>
        <taxon>Ananas</taxon>
    </lineage>
</organism>
<proteinExistence type="predicted"/>
<reference evidence="2" key="1">
    <citation type="submission" date="2020-07" db="EMBL/GenBank/DDBJ databases">
        <authorList>
            <person name="Lin J."/>
        </authorList>
    </citation>
    <scope>NUCLEOTIDE SEQUENCE</scope>
</reference>
<feature type="compositionally biased region" description="Basic and acidic residues" evidence="1">
    <location>
        <begin position="21"/>
        <end position="34"/>
    </location>
</feature>
<feature type="region of interest" description="Disordered" evidence="1">
    <location>
        <begin position="1"/>
        <end position="56"/>
    </location>
</feature>
<evidence type="ECO:0000313" key="2">
    <source>
        <dbReference type="EMBL" id="CAD1842421.1"/>
    </source>
</evidence>
<dbReference type="EMBL" id="LR862136">
    <property type="protein sequence ID" value="CAD1842421.1"/>
    <property type="molecule type" value="Genomic_DNA"/>
</dbReference>
<evidence type="ECO:0000256" key="1">
    <source>
        <dbReference type="SAM" id="MobiDB-lite"/>
    </source>
</evidence>
<sequence length="126" mass="14116">MKQPSLGIFAARDQSQVGETGPREPPSRAEEISRSETGPCLRDRSSGDRSRPRDRFSRATFSRLSRFSASDHFSHAGDRSFTARDRLHQEFPAIIASGTGLSYQGPVPRAKLYKCRFFTDTLADYS</sequence>
<name>A0A6V7QHJ2_ANACO</name>
<protein>
    <submittedName>
        <fullName evidence="2">Uncharacterized protein</fullName>
    </submittedName>
</protein>
<dbReference type="AlphaFoldDB" id="A0A6V7QHJ2"/>
<gene>
    <name evidence="2" type="ORF">CB5_LOCUS25632</name>
</gene>